<name>A0A841IVL4_9SPHN</name>
<dbReference type="InterPro" id="IPR009799">
    <property type="entry name" value="EthD_dom"/>
</dbReference>
<comment type="caution">
    <text evidence="2">The sequence shown here is derived from an EMBL/GenBank/DDBJ whole genome shotgun (WGS) entry which is preliminary data.</text>
</comment>
<dbReference type="EMBL" id="JACIJP010000001">
    <property type="protein sequence ID" value="MBB6122300.1"/>
    <property type="molecule type" value="Genomic_DNA"/>
</dbReference>
<keyword evidence="3" id="KW-1185">Reference proteome</keyword>
<reference evidence="2 3" key="1">
    <citation type="submission" date="2020-08" db="EMBL/GenBank/DDBJ databases">
        <title>Genomic Encyclopedia of Type Strains, Phase IV (KMG-IV): sequencing the most valuable type-strain genomes for metagenomic binning, comparative biology and taxonomic classification.</title>
        <authorList>
            <person name="Goeker M."/>
        </authorList>
    </citation>
    <scope>NUCLEOTIDE SEQUENCE [LARGE SCALE GENOMIC DNA]</scope>
    <source>
        <strain evidence="2 3">DSM 102255</strain>
    </source>
</reference>
<sequence length="126" mass="14857">MPKVVALIKRKPGVSREQFRHHYETYHAPMAQRMVGHLLVKYVRNYPYNLVEYQPEDNFLDDGYDAITEFYFKDENGPSEMARIFSLPENNAEILVDEEKFQDRTKTRLFVVDEANTGVEYQGDCK</sequence>
<dbReference type="AlphaFoldDB" id="A0A841IVL4"/>
<dbReference type="Gene3D" id="3.30.70.100">
    <property type="match status" value="1"/>
</dbReference>
<feature type="domain" description="EthD" evidence="1">
    <location>
        <begin position="11"/>
        <end position="104"/>
    </location>
</feature>
<dbReference type="Pfam" id="PF07110">
    <property type="entry name" value="EthD"/>
    <property type="match status" value="1"/>
</dbReference>
<gene>
    <name evidence="2" type="ORF">FHS92_000007</name>
</gene>
<dbReference type="SUPFAM" id="SSF54909">
    <property type="entry name" value="Dimeric alpha+beta barrel"/>
    <property type="match status" value="1"/>
</dbReference>
<proteinExistence type="predicted"/>
<dbReference type="Proteomes" id="UP000552700">
    <property type="component" value="Unassembled WGS sequence"/>
</dbReference>
<organism evidence="2 3">
    <name type="scientific">Sphingobium subterraneum</name>
    <dbReference type="NCBI Taxonomy" id="627688"/>
    <lineage>
        <taxon>Bacteria</taxon>
        <taxon>Pseudomonadati</taxon>
        <taxon>Pseudomonadota</taxon>
        <taxon>Alphaproteobacteria</taxon>
        <taxon>Sphingomonadales</taxon>
        <taxon>Sphingomonadaceae</taxon>
        <taxon>Sphingobium</taxon>
    </lineage>
</organism>
<evidence type="ECO:0000313" key="2">
    <source>
        <dbReference type="EMBL" id="MBB6122300.1"/>
    </source>
</evidence>
<accession>A0A841IVL4</accession>
<evidence type="ECO:0000259" key="1">
    <source>
        <dbReference type="Pfam" id="PF07110"/>
    </source>
</evidence>
<protein>
    <recommendedName>
        <fullName evidence="1">EthD domain-containing protein</fullName>
    </recommendedName>
</protein>
<evidence type="ECO:0000313" key="3">
    <source>
        <dbReference type="Proteomes" id="UP000552700"/>
    </source>
</evidence>
<dbReference type="GO" id="GO:0016491">
    <property type="term" value="F:oxidoreductase activity"/>
    <property type="evidence" value="ECO:0007669"/>
    <property type="project" value="InterPro"/>
</dbReference>
<dbReference type="InterPro" id="IPR011008">
    <property type="entry name" value="Dimeric_a/b-barrel"/>
</dbReference>
<dbReference type="RefSeq" id="WP_184076334.1">
    <property type="nucleotide sequence ID" value="NZ_JACIJP010000001.1"/>
</dbReference>